<comment type="caution">
    <text evidence="1">The sequence shown here is derived from an EMBL/GenBank/DDBJ whole genome shotgun (WGS) entry which is preliminary data.</text>
</comment>
<dbReference type="AlphaFoldDB" id="A0A7C3W888"/>
<gene>
    <name evidence="1" type="ORF">ENR59_01635</name>
</gene>
<accession>A0A7C3W888</accession>
<reference evidence="1" key="1">
    <citation type="journal article" date="2020" name="mSystems">
        <title>Genome- and Community-Level Interaction Insights into Carbon Utilization and Element Cycling Functions of Hydrothermarchaeota in Hydrothermal Sediment.</title>
        <authorList>
            <person name="Zhou Z."/>
            <person name="Liu Y."/>
            <person name="Xu W."/>
            <person name="Pan J."/>
            <person name="Luo Z.H."/>
            <person name="Li M."/>
        </authorList>
    </citation>
    <scope>NUCLEOTIDE SEQUENCE [LARGE SCALE GENOMIC DNA]</scope>
    <source>
        <strain evidence="1">SpSt-413</strain>
    </source>
</reference>
<dbReference type="EMBL" id="DSRP01000114">
    <property type="protein sequence ID" value="HGG91641.1"/>
    <property type="molecule type" value="Genomic_DNA"/>
</dbReference>
<sequence length="63" mass="7064">MSDKFGEQIKIPDAIILNKLIQEYMVVNAHNRAAEIEAFVNSSNKTSILVMEVFKGLIASRRA</sequence>
<organism evidence="1">
    <name type="scientific">Fundidesulfovibrio putealis</name>
    <dbReference type="NCBI Taxonomy" id="270496"/>
    <lineage>
        <taxon>Bacteria</taxon>
        <taxon>Pseudomonadati</taxon>
        <taxon>Thermodesulfobacteriota</taxon>
        <taxon>Desulfovibrionia</taxon>
        <taxon>Desulfovibrionales</taxon>
        <taxon>Desulfovibrionaceae</taxon>
        <taxon>Fundidesulfovibrio</taxon>
    </lineage>
</organism>
<proteinExistence type="predicted"/>
<name>A0A7C3W888_9BACT</name>
<evidence type="ECO:0000313" key="1">
    <source>
        <dbReference type="EMBL" id="HGG91641.1"/>
    </source>
</evidence>
<protein>
    <submittedName>
        <fullName evidence="1">Uncharacterized protein</fullName>
    </submittedName>
</protein>